<dbReference type="InterPro" id="IPR004843">
    <property type="entry name" value="Calcineurin-like_PHP"/>
</dbReference>
<dbReference type="InterPro" id="IPR050126">
    <property type="entry name" value="Ap4A_hydrolase"/>
</dbReference>
<dbReference type="Gene3D" id="3.60.21.10">
    <property type="match status" value="1"/>
</dbReference>
<dbReference type="PANTHER" id="PTHR42850:SF7">
    <property type="entry name" value="BIS(5'-NUCLEOSYL)-TETRAPHOSPHATASE PRPE [ASYMMETRICAL]"/>
    <property type="match status" value="1"/>
</dbReference>
<dbReference type="SUPFAM" id="SSF56300">
    <property type="entry name" value="Metallo-dependent phosphatases"/>
    <property type="match status" value="1"/>
</dbReference>
<evidence type="ECO:0000259" key="1">
    <source>
        <dbReference type="Pfam" id="PF00149"/>
    </source>
</evidence>
<evidence type="ECO:0000313" key="2">
    <source>
        <dbReference type="EMBL" id="REC95907.1"/>
    </source>
</evidence>
<dbReference type="AlphaFoldDB" id="A0A3D9DYP4"/>
<feature type="domain" description="Calcineurin-like phosphoesterase" evidence="1">
    <location>
        <begin position="21"/>
        <end position="148"/>
    </location>
</feature>
<evidence type="ECO:0000313" key="3">
    <source>
        <dbReference type="Proteomes" id="UP000256334"/>
    </source>
</evidence>
<dbReference type="GO" id="GO:0005737">
    <property type="term" value="C:cytoplasm"/>
    <property type="evidence" value="ECO:0007669"/>
    <property type="project" value="TreeGrafter"/>
</dbReference>
<dbReference type="PANTHER" id="PTHR42850">
    <property type="entry name" value="METALLOPHOSPHOESTERASE"/>
    <property type="match status" value="1"/>
</dbReference>
<name>A0A3D9DYP4_9GAMM</name>
<dbReference type="Proteomes" id="UP000256334">
    <property type="component" value="Unassembled WGS sequence"/>
</dbReference>
<sequence length="327" mass="36758">MLVDPMADASAPDSAEEGVDLIGDVHGCGDMLECLLEKMGYQKRGGVYAHDSRRAIFLGDLIDRGPHVQKALEIVRSMVDAGTALVVMGNHEAHALKQCLGQGGRGFTMPRVGGRSERVMSETLAQFERSPTLWASYLEWFLEMPLCLEFEHFRVAHACWDESLLRPFLNDHPDGRIDRHFLAAASVQGSPEHRVLDRTTRGTQLRLPQGQVIHSLDGTRRSVFRTHFWARSPQTHGDVVFQPDPLPPEFEDQPLRDEERRRLVHYPLSQRPLFVGHYWCEGIPSLPAANIACLDYSAVRGGRLVAYRFDGETTLDAGRFCWISADT</sequence>
<keyword evidence="3" id="KW-1185">Reference proteome</keyword>
<dbReference type="RefSeq" id="WP_342768055.1">
    <property type="nucleotide sequence ID" value="NZ_QRDJ01000006.1"/>
</dbReference>
<dbReference type="EMBL" id="QRDJ01000006">
    <property type="protein sequence ID" value="REC95907.1"/>
    <property type="molecule type" value="Genomic_DNA"/>
</dbReference>
<dbReference type="Pfam" id="PF00149">
    <property type="entry name" value="Metallophos"/>
    <property type="match status" value="1"/>
</dbReference>
<comment type="caution">
    <text evidence="2">The sequence shown here is derived from an EMBL/GenBank/DDBJ whole genome shotgun (WGS) entry which is preliminary data.</text>
</comment>
<reference evidence="2 3" key="1">
    <citation type="submission" date="2018-07" db="EMBL/GenBank/DDBJ databases">
        <title>Genomic Encyclopedia of Type Strains, Phase IV (KMG-IV): sequencing the most valuable type-strain genomes for metagenomic binning, comparative biology and taxonomic classification.</title>
        <authorList>
            <person name="Goeker M."/>
        </authorList>
    </citation>
    <scope>NUCLEOTIDE SEQUENCE [LARGE SCALE GENOMIC DNA]</scope>
    <source>
        <strain evidence="2 3">DSM 14324</strain>
    </source>
</reference>
<dbReference type="InterPro" id="IPR029052">
    <property type="entry name" value="Metallo-depent_PP-like"/>
</dbReference>
<protein>
    <submittedName>
        <fullName evidence="2">Calcineurin-like phosphoesterase family protein</fullName>
    </submittedName>
</protein>
<accession>A0A3D9DYP4</accession>
<dbReference type="GO" id="GO:0016791">
    <property type="term" value="F:phosphatase activity"/>
    <property type="evidence" value="ECO:0007669"/>
    <property type="project" value="TreeGrafter"/>
</dbReference>
<gene>
    <name evidence="2" type="ORF">C8D72_0576</name>
</gene>
<organism evidence="2 3">
    <name type="scientific">Kushneria indalinina DSM 14324</name>
    <dbReference type="NCBI Taxonomy" id="1122140"/>
    <lineage>
        <taxon>Bacteria</taxon>
        <taxon>Pseudomonadati</taxon>
        <taxon>Pseudomonadota</taxon>
        <taxon>Gammaproteobacteria</taxon>
        <taxon>Oceanospirillales</taxon>
        <taxon>Halomonadaceae</taxon>
        <taxon>Kushneria</taxon>
    </lineage>
</organism>
<proteinExistence type="predicted"/>